<sequence length="539" mass="57136">MTKSALDMFSKCMAVELGDKGIRVNTVSPGCVRTTARMTRGEAPEDTDKFYNKVSERYPVGRHGVPEDMATAIMYLASDSAAFITGTVLVADGGHLAGNVDLSYGKVVLITGSSTGIGAQTAIQFAKSGAQVVVTGRNGQRVSDVGKQCSDISPKGLKALEVLADVSKEDDCKRLIQSTVEAFNRIDVLVNNAGFGLNSRITDEDYCLKLDTMFASNVKSAVRLTQLSVKYLEKTKGSIVNISSISGLIRDCPNISGYCMTKSALDMFSKCMAVELGDKGIRVNTVSPGCVRTTCRITRGETPEDTDKFYNKVSERYPIGRHGVPEDMATAIMYLASDRAAFLTGTILVSDGGHLAGNVDLSYGKVVLITGSSAGIGAQTALQFAKSGAQVVVTGRNGQRVSDVGKQCSDISPKVLADVSKEDDCKRLIQSTVEAFNRIDVLVNNAGFVELGPKGIRVNAVSPGAVRTSARTTRGEALEDTDKFYNKVSARYPVGKHGVPEDIANAVMYLASDTSSFITGTVLVADGGNLAANVNLTST</sequence>
<dbReference type="NCBIfam" id="NF005559">
    <property type="entry name" value="PRK07231.1"/>
    <property type="match status" value="1"/>
</dbReference>
<dbReference type="EMBL" id="CAJPVJ010000122">
    <property type="protein sequence ID" value="CAG2161288.1"/>
    <property type="molecule type" value="Genomic_DNA"/>
</dbReference>
<dbReference type="Proteomes" id="UP000728032">
    <property type="component" value="Unassembled WGS sequence"/>
</dbReference>
<evidence type="ECO:0000256" key="1">
    <source>
        <dbReference type="ARBA" id="ARBA00023002"/>
    </source>
</evidence>
<keyword evidence="3" id="KW-1185">Reference proteome</keyword>
<dbReference type="PRINTS" id="PR00081">
    <property type="entry name" value="GDHRDH"/>
</dbReference>
<gene>
    <name evidence="2" type="ORF">ONB1V03_LOCUS992</name>
</gene>
<name>A0A7R9QB81_9ACAR</name>
<dbReference type="GO" id="GO:0016491">
    <property type="term" value="F:oxidoreductase activity"/>
    <property type="evidence" value="ECO:0007669"/>
    <property type="project" value="UniProtKB-KW"/>
</dbReference>
<proteinExistence type="predicted"/>
<dbReference type="InterPro" id="IPR036291">
    <property type="entry name" value="NAD(P)-bd_dom_sf"/>
</dbReference>
<dbReference type="Gene3D" id="3.40.50.720">
    <property type="entry name" value="NAD(P)-binding Rossmann-like Domain"/>
    <property type="match status" value="4"/>
</dbReference>
<accession>A0A7R9QB81</accession>
<evidence type="ECO:0000313" key="3">
    <source>
        <dbReference type="Proteomes" id="UP000728032"/>
    </source>
</evidence>
<dbReference type="Pfam" id="PF13561">
    <property type="entry name" value="adh_short_C2"/>
    <property type="match status" value="3"/>
</dbReference>
<dbReference type="PRINTS" id="PR00080">
    <property type="entry name" value="SDRFAMILY"/>
</dbReference>
<dbReference type="InterPro" id="IPR002347">
    <property type="entry name" value="SDR_fam"/>
</dbReference>
<evidence type="ECO:0000313" key="2">
    <source>
        <dbReference type="EMBL" id="CAD7637738.1"/>
    </source>
</evidence>
<organism evidence="2">
    <name type="scientific">Oppiella nova</name>
    <dbReference type="NCBI Taxonomy" id="334625"/>
    <lineage>
        <taxon>Eukaryota</taxon>
        <taxon>Metazoa</taxon>
        <taxon>Ecdysozoa</taxon>
        <taxon>Arthropoda</taxon>
        <taxon>Chelicerata</taxon>
        <taxon>Arachnida</taxon>
        <taxon>Acari</taxon>
        <taxon>Acariformes</taxon>
        <taxon>Sarcoptiformes</taxon>
        <taxon>Oribatida</taxon>
        <taxon>Brachypylina</taxon>
        <taxon>Oppioidea</taxon>
        <taxon>Oppiidae</taxon>
        <taxon>Oppiella</taxon>
    </lineage>
</organism>
<dbReference type="Pfam" id="PF00106">
    <property type="entry name" value="adh_short"/>
    <property type="match status" value="1"/>
</dbReference>
<dbReference type="InterPro" id="IPR020904">
    <property type="entry name" value="Sc_DH/Rdtase_CS"/>
</dbReference>
<dbReference type="OrthoDB" id="47007at2759"/>
<dbReference type="SUPFAM" id="SSF51735">
    <property type="entry name" value="NAD(P)-binding Rossmann-fold domains"/>
    <property type="match status" value="3"/>
</dbReference>
<protein>
    <submittedName>
        <fullName evidence="2">Uncharacterized protein</fullName>
    </submittedName>
</protein>
<keyword evidence="1" id="KW-0560">Oxidoreductase</keyword>
<dbReference type="EMBL" id="OC914947">
    <property type="protein sequence ID" value="CAD7637738.1"/>
    <property type="molecule type" value="Genomic_DNA"/>
</dbReference>
<dbReference type="PROSITE" id="PS00061">
    <property type="entry name" value="ADH_SHORT"/>
    <property type="match status" value="1"/>
</dbReference>
<dbReference type="FunFam" id="3.40.50.720:FF:000084">
    <property type="entry name" value="Short-chain dehydrogenase reductase"/>
    <property type="match status" value="1"/>
</dbReference>
<dbReference type="PANTHER" id="PTHR43975:SF2">
    <property type="entry name" value="EG:BACR7A4.14 PROTEIN-RELATED"/>
    <property type="match status" value="1"/>
</dbReference>
<reference evidence="2" key="1">
    <citation type="submission" date="2020-11" db="EMBL/GenBank/DDBJ databases">
        <authorList>
            <person name="Tran Van P."/>
        </authorList>
    </citation>
    <scope>NUCLEOTIDE SEQUENCE</scope>
</reference>
<dbReference type="PANTHER" id="PTHR43975">
    <property type="entry name" value="ZGC:101858"/>
    <property type="match status" value="1"/>
</dbReference>
<dbReference type="AlphaFoldDB" id="A0A7R9QB81"/>